<name>A0ABV6J2D1_9BACL</name>
<feature type="domain" description="Polymerase/histidinol phosphatase N-terminal" evidence="1">
    <location>
        <begin position="3"/>
        <end position="78"/>
    </location>
</feature>
<comment type="caution">
    <text evidence="2">The sequence shown here is derived from an EMBL/GenBank/DDBJ whole genome shotgun (WGS) entry which is preliminary data.</text>
</comment>
<dbReference type="Proteomes" id="UP001589818">
    <property type="component" value="Unassembled WGS sequence"/>
</dbReference>
<organism evidence="2 3">
    <name type="scientific">Paenibacillus mendelii</name>
    <dbReference type="NCBI Taxonomy" id="206163"/>
    <lineage>
        <taxon>Bacteria</taxon>
        <taxon>Bacillati</taxon>
        <taxon>Bacillota</taxon>
        <taxon>Bacilli</taxon>
        <taxon>Bacillales</taxon>
        <taxon>Paenibacillaceae</taxon>
        <taxon>Paenibacillus</taxon>
    </lineage>
</organism>
<dbReference type="Gene3D" id="3.20.20.140">
    <property type="entry name" value="Metal-dependent hydrolases"/>
    <property type="match status" value="1"/>
</dbReference>
<dbReference type="InterPro" id="IPR016195">
    <property type="entry name" value="Pol/histidinol_Pase-like"/>
</dbReference>
<dbReference type="RefSeq" id="WP_204820735.1">
    <property type="nucleotide sequence ID" value="NZ_JANHOF010000020.1"/>
</dbReference>
<dbReference type="PANTHER" id="PTHR36928">
    <property type="entry name" value="PHOSPHATASE YCDX-RELATED"/>
    <property type="match status" value="1"/>
</dbReference>
<dbReference type="PANTHER" id="PTHR36928:SF1">
    <property type="entry name" value="PHOSPHATASE YCDX-RELATED"/>
    <property type="match status" value="1"/>
</dbReference>
<dbReference type="Pfam" id="PF02811">
    <property type="entry name" value="PHP"/>
    <property type="match status" value="1"/>
</dbReference>
<dbReference type="EMBL" id="JBHLVF010000006">
    <property type="protein sequence ID" value="MFC0390034.1"/>
    <property type="molecule type" value="Genomic_DNA"/>
</dbReference>
<gene>
    <name evidence="2" type="ORF">ACFFJ8_01460</name>
</gene>
<dbReference type="InterPro" id="IPR004013">
    <property type="entry name" value="PHP_dom"/>
</dbReference>
<keyword evidence="3" id="KW-1185">Reference proteome</keyword>
<accession>A0ABV6J2D1</accession>
<dbReference type="InterPro" id="IPR050243">
    <property type="entry name" value="PHP_phosphatase"/>
</dbReference>
<evidence type="ECO:0000313" key="3">
    <source>
        <dbReference type="Proteomes" id="UP001589818"/>
    </source>
</evidence>
<dbReference type="InterPro" id="IPR003141">
    <property type="entry name" value="Pol/His_phosphatase_N"/>
</dbReference>
<protein>
    <submittedName>
        <fullName evidence="2">PHP domain-containing protein</fullName>
    </submittedName>
</protein>
<reference evidence="2 3" key="1">
    <citation type="submission" date="2024-09" db="EMBL/GenBank/DDBJ databases">
        <authorList>
            <person name="Sun Q."/>
            <person name="Mori K."/>
        </authorList>
    </citation>
    <scope>NUCLEOTIDE SEQUENCE [LARGE SCALE GENOMIC DNA]</scope>
    <source>
        <strain evidence="2 3">CCM 4839</strain>
    </source>
</reference>
<dbReference type="SMART" id="SM00481">
    <property type="entry name" value="POLIIIAc"/>
    <property type="match status" value="1"/>
</dbReference>
<dbReference type="SUPFAM" id="SSF89550">
    <property type="entry name" value="PHP domain-like"/>
    <property type="match status" value="1"/>
</dbReference>
<evidence type="ECO:0000259" key="1">
    <source>
        <dbReference type="SMART" id="SM00481"/>
    </source>
</evidence>
<sequence length="254" mass="28617">MIVDLHMHSHHSRCAQRENNVQTMVDAAIAAGLEGIAITDHLHPHIDPAILADNRNQLAQLKETKLEVWIGVELDVLNWEGDLTGDPELYKSLDYVMAGIHHYHVNWVDGPDLSQSPVEILAFAQQNLMNTIPNPWLDAIGHPWTGVVKVLNFNFYNLIKPEWIEEAGYAARNHQTALEIPAWAMFKDDAINEDYLQHVVRPLIKTGCPLVTATDAHSLSNIGKNINRLTKLLLEEGATEEQLWSPAKRVKTRV</sequence>
<evidence type="ECO:0000313" key="2">
    <source>
        <dbReference type="EMBL" id="MFC0390034.1"/>
    </source>
</evidence>
<proteinExistence type="predicted"/>